<comment type="caution">
    <text evidence="5">The sequence shown here is derived from an EMBL/GenBank/DDBJ whole genome shotgun (WGS) entry which is preliminary data.</text>
</comment>
<dbReference type="Gene3D" id="3.40.47.10">
    <property type="match status" value="1"/>
</dbReference>
<feature type="domain" description="Beta-ketoacyl-[acyl-carrier-protein] synthase III C-terminal" evidence="3">
    <location>
        <begin position="250"/>
        <end position="338"/>
    </location>
</feature>
<gene>
    <name evidence="5" type="ORF">EDD58_105122</name>
</gene>
<dbReference type="Proteomes" id="UP000294937">
    <property type="component" value="Unassembled WGS sequence"/>
</dbReference>
<keyword evidence="6" id="KW-1185">Reference proteome</keyword>
<keyword evidence="1" id="KW-0808">Transferase</keyword>
<dbReference type="Pfam" id="PF08545">
    <property type="entry name" value="ACP_syn_III"/>
    <property type="match status" value="1"/>
</dbReference>
<dbReference type="PANTHER" id="PTHR34069:SF2">
    <property type="entry name" value="BETA-KETOACYL-[ACYL-CARRIER-PROTEIN] SYNTHASE III"/>
    <property type="match status" value="1"/>
</dbReference>
<dbReference type="GO" id="GO:0004315">
    <property type="term" value="F:3-oxoacyl-[acyl-carrier-protein] synthase activity"/>
    <property type="evidence" value="ECO:0007669"/>
    <property type="project" value="InterPro"/>
</dbReference>
<dbReference type="EMBL" id="SMAG01000005">
    <property type="protein sequence ID" value="TCS93912.1"/>
    <property type="molecule type" value="Genomic_DNA"/>
</dbReference>
<reference evidence="5 6" key="1">
    <citation type="submission" date="2019-03" db="EMBL/GenBank/DDBJ databases">
        <title>Genomic Encyclopedia of Type Strains, Phase IV (KMG-IV): sequencing the most valuable type-strain genomes for metagenomic binning, comparative biology and taxonomic classification.</title>
        <authorList>
            <person name="Goeker M."/>
        </authorList>
    </citation>
    <scope>NUCLEOTIDE SEQUENCE [LARGE SCALE GENOMIC DNA]</scope>
    <source>
        <strain evidence="5 6">DSM 45707</strain>
    </source>
</reference>
<dbReference type="GO" id="GO:0044550">
    <property type="term" value="P:secondary metabolite biosynthetic process"/>
    <property type="evidence" value="ECO:0007669"/>
    <property type="project" value="TreeGrafter"/>
</dbReference>
<accession>A0A4R3L3R7</accession>
<dbReference type="AlphaFoldDB" id="A0A4R3L3R7"/>
<evidence type="ECO:0000313" key="6">
    <source>
        <dbReference type="Proteomes" id="UP000294937"/>
    </source>
</evidence>
<dbReference type="InterPro" id="IPR013747">
    <property type="entry name" value="ACP_syn_III_C"/>
</dbReference>
<dbReference type="InterPro" id="IPR016039">
    <property type="entry name" value="Thiolase-like"/>
</dbReference>
<evidence type="ECO:0000259" key="4">
    <source>
        <dbReference type="Pfam" id="PF08545"/>
    </source>
</evidence>
<dbReference type="NCBIfam" id="NF005308">
    <property type="entry name" value="PRK06840.1"/>
    <property type="match status" value="1"/>
</dbReference>
<dbReference type="GO" id="GO:0006633">
    <property type="term" value="P:fatty acid biosynthetic process"/>
    <property type="evidence" value="ECO:0007669"/>
    <property type="project" value="InterPro"/>
</dbReference>
<evidence type="ECO:0000256" key="1">
    <source>
        <dbReference type="ARBA" id="ARBA00022679"/>
    </source>
</evidence>
<dbReference type="PANTHER" id="PTHR34069">
    <property type="entry name" value="3-OXOACYL-[ACYL-CARRIER-PROTEIN] SYNTHASE 3"/>
    <property type="match status" value="1"/>
</dbReference>
<dbReference type="InterPro" id="IPR013751">
    <property type="entry name" value="ACP_syn_III_N"/>
</dbReference>
<organism evidence="5 6">
    <name type="scientific">Hazenella coriacea</name>
    <dbReference type="NCBI Taxonomy" id="1179467"/>
    <lineage>
        <taxon>Bacteria</taxon>
        <taxon>Bacillati</taxon>
        <taxon>Bacillota</taxon>
        <taxon>Bacilli</taxon>
        <taxon>Bacillales</taxon>
        <taxon>Thermoactinomycetaceae</taxon>
        <taxon>Hazenella</taxon>
    </lineage>
</organism>
<keyword evidence="2" id="KW-0012">Acyltransferase</keyword>
<name>A0A4R3L3R7_9BACL</name>
<proteinExistence type="predicted"/>
<sequence length="343" mass="37780">MNPSHNPIGIMSTGLYIPPHRMSGHEIAQRSGLPVEVVEQKMGIKEKAIPGPEDHPCQMGVLAAKQAIERAGIDAKEIDLVIYIGEEHKEYPVWTAAIKLQQEVGAINAWAFDCALRCGTTILGLKLAKDLMLSDESIQTVLLAGGYRNVDLVNYQNPKTRFLYNLAAGGGAILLRKGWQENEVLSTSMITDGSFSEDVIVPVGGTKQPLSPDLLSQDLFYLDVPDPQGMKERLDQKSMNHFTSVIRQSLEKSGLTEKDLDYLAILHMKHSAHRYVLNELGLAEEQSVYLEEYGHIGQFDQILSLELGLQQGKIKSGDTVVLVSAGIGYAWGATTIRWGREAQ</sequence>
<evidence type="ECO:0000256" key="2">
    <source>
        <dbReference type="ARBA" id="ARBA00023315"/>
    </source>
</evidence>
<dbReference type="SUPFAM" id="SSF53901">
    <property type="entry name" value="Thiolase-like"/>
    <property type="match status" value="2"/>
</dbReference>
<evidence type="ECO:0000313" key="5">
    <source>
        <dbReference type="EMBL" id="TCS93912.1"/>
    </source>
</evidence>
<dbReference type="Pfam" id="PF08541">
    <property type="entry name" value="ACP_syn_III_C"/>
    <property type="match status" value="1"/>
</dbReference>
<feature type="domain" description="Beta-ketoacyl-[acyl-carrier-protein] synthase III N-terminal" evidence="4">
    <location>
        <begin position="112"/>
        <end position="193"/>
    </location>
</feature>
<protein>
    <submittedName>
        <fullName evidence="5">3-oxoacyl-[acyl-carrier-protein] synthase-3</fullName>
    </submittedName>
</protein>
<evidence type="ECO:0000259" key="3">
    <source>
        <dbReference type="Pfam" id="PF08541"/>
    </source>
</evidence>